<reference evidence="2" key="1">
    <citation type="journal article" date="2011" name="Proc. Natl. Acad. Sci. U.S.A.">
        <title>Obligate biotrophy features unraveled by the genomic analysis of rust fungi.</title>
        <authorList>
            <person name="Duplessis S."/>
            <person name="Cuomo C.A."/>
            <person name="Lin Y.-C."/>
            <person name="Aerts A."/>
            <person name="Tisserant E."/>
            <person name="Veneault-Fourrey C."/>
            <person name="Joly D.L."/>
            <person name="Hacquard S."/>
            <person name="Amselem J."/>
            <person name="Cantarel B.L."/>
            <person name="Chiu R."/>
            <person name="Coutinho P.M."/>
            <person name="Feau N."/>
            <person name="Field M."/>
            <person name="Frey P."/>
            <person name="Gelhaye E."/>
            <person name="Goldberg J."/>
            <person name="Grabherr M.G."/>
            <person name="Kodira C.D."/>
            <person name="Kohler A."/>
            <person name="Kuees U."/>
            <person name="Lindquist E.A."/>
            <person name="Lucas S.M."/>
            <person name="Mago R."/>
            <person name="Mauceli E."/>
            <person name="Morin E."/>
            <person name="Murat C."/>
            <person name="Pangilinan J.L."/>
            <person name="Park R."/>
            <person name="Pearson M."/>
            <person name="Quesneville H."/>
            <person name="Rouhier N."/>
            <person name="Sakthikumar S."/>
            <person name="Salamov A.A."/>
            <person name="Schmutz J."/>
            <person name="Selles B."/>
            <person name="Shapiro H."/>
            <person name="Tanguay P."/>
            <person name="Tuskan G.A."/>
            <person name="Henrissat B."/>
            <person name="Van de Peer Y."/>
            <person name="Rouze P."/>
            <person name="Ellis J.G."/>
            <person name="Dodds P.N."/>
            <person name="Schein J.E."/>
            <person name="Zhong S."/>
            <person name="Hamelin R.C."/>
            <person name="Grigoriev I.V."/>
            <person name="Szabo L.J."/>
            <person name="Martin F."/>
        </authorList>
    </citation>
    <scope>NUCLEOTIDE SEQUENCE [LARGE SCALE GENOMIC DNA]</scope>
    <source>
        <strain evidence="2">98AG31 / pathotype 3-4-7</strain>
    </source>
</reference>
<gene>
    <name evidence="1" type="ORF">MELLADRAFT_111203</name>
</gene>
<dbReference type="EMBL" id="GL883140">
    <property type="protein sequence ID" value="EGG01223.1"/>
    <property type="molecule type" value="Genomic_DNA"/>
</dbReference>
<proteinExistence type="predicted"/>
<dbReference type="GeneID" id="18924309"/>
<evidence type="ECO:0000313" key="2">
    <source>
        <dbReference type="Proteomes" id="UP000001072"/>
    </source>
</evidence>
<dbReference type="HOGENOM" id="CLU_1310388_0_0_1"/>
<organism evidence="2">
    <name type="scientific">Melampsora larici-populina (strain 98AG31 / pathotype 3-4-7)</name>
    <name type="common">Poplar leaf rust fungus</name>
    <dbReference type="NCBI Taxonomy" id="747676"/>
    <lineage>
        <taxon>Eukaryota</taxon>
        <taxon>Fungi</taxon>
        <taxon>Dikarya</taxon>
        <taxon>Basidiomycota</taxon>
        <taxon>Pucciniomycotina</taxon>
        <taxon>Pucciniomycetes</taxon>
        <taxon>Pucciniales</taxon>
        <taxon>Melampsoraceae</taxon>
        <taxon>Melampsora</taxon>
    </lineage>
</organism>
<dbReference type="VEuPathDB" id="FungiDB:MELLADRAFT_111203"/>
<accession>F4S2D1</accession>
<dbReference type="KEGG" id="mlr:MELLADRAFT_111203"/>
<keyword evidence="2" id="KW-1185">Reference proteome</keyword>
<dbReference type="AlphaFoldDB" id="F4S2D1"/>
<dbReference type="InParanoid" id="F4S2D1"/>
<protein>
    <submittedName>
        <fullName evidence="1">Uncharacterized protein</fullName>
    </submittedName>
</protein>
<name>F4S2D1_MELLP</name>
<dbReference type="RefSeq" id="XP_007415573.1">
    <property type="nucleotide sequence ID" value="XM_007415511.1"/>
</dbReference>
<dbReference type="Proteomes" id="UP000001072">
    <property type="component" value="Unassembled WGS sequence"/>
</dbReference>
<sequence length="210" mass="23930">MCKTAFPATLVLAYFTIHGVTCHLCAVNLFRRRIFVVVFKTRRASRKDGVLTSNLRTVIGTNIFSWKPIAIKGDCKGCVAEAVPRFLLEKSLANEHEKRKCEQIYRNRLQFETIKYFLPDGLFIIGETGTHFEDWGRMLCMATNWELGSVSLAENYGWYHHSAHPNGCTRTSLLALSFLVLLQSLPKFIPKVPCFDAIVWSSFAELTGRY</sequence>
<evidence type="ECO:0000313" key="1">
    <source>
        <dbReference type="EMBL" id="EGG01223.1"/>
    </source>
</evidence>